<evidence type="ECO:0000256" key="1">
    <source>
        <dbReference type="SAM" id="SignalP"/>
    </source>
</evidence>
<keyword evidence="1" id="KW-0732">Signal</keyword>
<comment type="caution">
    <text evidence="2">The sequence shown here is derived from an EMBL/GenBank/DDBJ whole genome shotgun (WGS) entry which is preliminary data.</text>
</comment>
<name>A0A6M1T4U9_9BACT</name>
<dbReference type="RefSeq" id="WP_165141972.1">
    <property type="nucleotide sequence ID" value="NZ_JAALLT010000003.1"/>
</dbReference>
<feature type="signal peptide" evidence="1">
    <location>
        <begin position="1"/>
        <end position="24"/>
    </location>
</feature>
<feature type="chain" id="PRO_5027023364" evidence="1">
    <location>
        <begin position="25"/>
        <end position="168"/>
    </location>
</feature>
<proteinExistence type="predicted"/>
<sequence length="168" mass="19333">MKNTLKRGKSTLLFCLMLPLVLLAAACTSEHTYTGRVIEIDFRNIDEIKDEAWIEVDGVRYTHYQNFMKSKQDAYSLPASKEVYYIVKKDSSREQRYKPVNDFSIAIRLGNSIDLAHTRKDTTLARVKINERYRMLAFGTLILQRPDSTAFTVKTSSEYPAKITVEVP</sequence>
<dbReference type="PROSITE" id="PS51257">
    <property type="entry name" value="PROKAR_LIPOPROTEIN"/>
    <property type="match status" value="1"/>
</dbReference>
<organism evidence="2 3">
    <name type="scientific">Halalkalibaculum roseum</name>
    <dbReference type="NCBI Taxonomy" id="2709311"/>
    <lineage>
        <taxon>Bacteria</taxon>
        <taxon>Pseudomonadati</taxon>
        <taxon>Balneolota</taxon>
        <taxon>Balneolia</taxon>
        <taxon>Balneolales</taxon>
        <taxon>Balneolaceae</taxon>
        <taxon>Halalkalibaculum</taxon>
    </lineage>
</organism>
<keyword evidence="3" id="KW-1185">Reference proteome</keyword>
<accession>A0A6M1T4U9</accession>
<protein>
    <submittedName>
        <fullName evidence="2">Uncharacterized protein</fullName>
    </submittedName>
</protein>
<evidence type="ECO:0000313" key="3">
    <source>
        <dbReference type="Proteomes" id="UP000473278"/>
    </source>
</evidence>
<gene>
    <name evidence="2" type="ORF">G3570_10250</name>
</gene>
<dbReference type="EMBL" id="JAALLT010000003">
    <property type="protein sequence ID" value="NGP77015.1"/>
    <property type="molecule type" value="Genomic_DNA"/>
</dbReference>
<dbReference type="Proteomes" id="UP000473278">
    <property type="component" value="Unassembled WGS sequence"/>
</dbReference>
<reference evidence="2 3" key="1">
    <citation type="submission" date="2020-02" db="EMBL/GenBank/DDBJ databases">
        <title>Balneolaceae bacterium YR4-1, complete genome.</title>
        <authorList>
            <person name="Li Y."/>
            <person name="Wu S."/>
        </authorList>
    </citation>
    <scope>NUCLEOTIDE SEQUENCE [LARGE SCALE GENOMIC DNA]</scope>
    <source>
        <strain evidence="2 3">YR4-1</strain>
    </source>
</reference>
<dbReference type="AlphaFoldDB" id="A0A6M1T4U9"/>
<evidence type="ECO:0000313" key="2">
    <source>
        <dbReference type="EMBL" id="NGP77015.1"/>
    </source>
</evidence>